<gene>
    <name evidence="1" type="ORF">EGYM00163_LOCUS47569</name>
</gene>
<accession>A0A7S4GGE9</accession>
<dbReference type="AlphaFoldDB" id="A0A7S4GGE9"/>
<dbReference type="EMBL" id="HBJA01138200">
    <property type="protein sequence ID" value="CAE0836205.1"/>
    <property type="molecule type" value="Transcribed_RNA"/>
</dbReference>
<sequence>MANALGLVAVDALHPLVSHNSAVSLALVQPHASGPRRQLKPGIWTVQPATSLSLSALCNALPFMSMWCPVAWMPMAPLWACLVRVARPALMCAVHRGAV</sequence>
<organism evidence="1">
    <name type="scientific">Eutreptiella gymnastica</name>
    <dbReference type="NCBI Taxonomy" id="73025"/>
    <lineage>
        <taxon>Eukaryota</taxon>
        <taxon>Discoba</taxon>
        <taxon>Euglenozoa</taxon>
        <taxon>Euglenida</taxon>
        <taxon>Spirocuta</taxon>
        <taxon>Euglenophyceae</taxon>
        <taxon>Eutreptiales</taxon>
        <taxon>Eutreptiaceae</taxon>
        <taxon>Eutreptiella</taxon>
    </lineage>
</organism>
<evidence type="ECO:0000313" key="1">
    <source>
        <dbReference type="EMBL" id="CAE0836205.1"/>
    </source>
</evidence>
<name>A0A7S4GGE9_9EUGL</name>
<reference evidence="1" key="1">
    <citation type="submission" date="2021-01" db="EMBL/GenBank/DDBJ databases">
        <authorList>
            <person name="Corre E."/>
            <person name="Pelletier E."/>
            <person name="Niang G."/>
            <person name="Scheremetjew M."/>
            <person name="Finn R."/>
            <person name="Kale V."/>
            <person name="Holt S."/>
            <person name="Cochrane G."/>
            <person name="Meng A."/>
            <person name="Brown T."/>
            <person name="Cohen L."/>
        </authorList>
    </citation>
    <scope>NUCLEOTIDE SEQUENCE</scope>
    <source>
        <strain evidence="1">CCMP1594</strain>
    </source>
</reference>
<protein>
    <submittedName>
        <fullName evidence="1">Uncharacterized protein</fullName>
    </submittedName>
</protein>
<proteinExistence type="predicted"/>